<evidence type="ECO:0000313" key="3">
    <source>
        <dbReference type="Proteomes" id="UP000005426"/>
    </source>
</evidence>
<comment type="caution">
    <text evidence="2">The sequence shown here is derived from an EMBL/GenBank/DDBJ whole genome shotgun (WGS) entry which is preliminary data.</text>
</comment>
<dbReference type="Proteomes" id="UP000005426">
    <property type="component" value="Unassembled WGS sequence"/>
</dbReference>
<sequence>MLAAQAFSMKDNSRRHDTLSTASNAMRQRQPVSSPPAARPKDASPVSGAVARVRPRENSRSAGAPSATRQKARRWPAPCRPLARDESTSRKPLHNVIASPHLSKFSSSQSRRFLPLVTTRYDCVVRSNAPLKNLVADSRRDHVLLRRVCPSTEQALARPCTRCMQERDTPGGAIGLESRIPSPGSA</sequence>
<dbReference type="AlphaFoldDB" id="G9PAE0"/>
<evidence type="ECO:0000256" key="1">
    <source>
        <dbReference type="SAM" id="MobiDB-lite"/>
    </source>
</evidence>
<feature type="compositionally biased region" description="Polar residues" evidence="1">
    <location>
        <begin position="19"/>
        <end position="32"/>
    </location>
</feature>
<feature type="region of interest" description="Disordered" evidence="1">
    <location>
        <begin position="1"/>
        <end position="92"/>
    </location>
</feature>
<keyword evidence="3" id="KW-1185">Reference proteome</keyword>
<reference evidence="2 3" key="1">
    <citation type="journal article" date="2011" name="Genome Biol.">
        <title>Comparative genome sequence analysis underscores mycoparasitism as the ancestral life style of Trichoderma.</title>
        <authorList>
            <person name="Kubicek C.P."/>
            <person name="Herrera-Estrella A."/>
            <person name="Seidl-Seiboth V."/>
            <person name="Martinez D.A."/>
            <person name="Druzhinina I.S."/>
            <person name="Thon M."/>
            <person name="Zeilinger S."/>
            <person name="Casas-Flores S."/>
            <person name="Horwitz B.A."/>
            <person name="Mukherjee P.K."/>
            <person name="Mukherjee M."/>
            <person name="Kredics L."/>
            <person name="Alcaraz L.D."/>
            <person name="Aerts A."/>
            <person name="Antal Z."/>
            <person name="Atanasova L."/>
            <person name="Cervantes-Badillo M.G."/>
            <person name="Challacombe J."/>
            <person name="Chertkov O."/>
            <person name="McCluskey K."/>
            <person name="Coulpier F."/>
            <person name="Deshpande N."/>
            <person name="von Doehren H."/>
            <person name="Ebbole D.J."/>
            <person name="Esquivel-Naranjo E.U."/>
            <person name="Fekete E."/>
            <person name="Flipphi M."/>
            <person name="Glaser F."/>
            <person name="Gomez-Rodriguez E.Y."/>
            <person name="Gruber S."/>
            <person name="Han C."/>
            <person name="Henrissat B."/>
            <person name="Hermosa R."/>
            <person name="Hernandez-Onate M."/>
            <person name="Karaffa L."/>
            <person name="Kosti I."/>
            <person name="Le Crom S."/>
            <person name="Lindquist E."/>
            <person name="Lucas S."/>
            <person name="Luebeck M."/>
            <person name="Luebeck P.S."/>
            <person name="Margeot A."/>
            <person name="Metz B."/>
            <person name="Misra M."/>
            <person name="Nevalainen H."/>
            <person name="Omann M."/>
            <person name="Packer N."/>
            <person name="Perrone G."/>
            <person name="Uresti-Rivera E.E."/>
            <person name="Salamov A."/>
            <person name="Schmoll M."/>
            <person name="Seiboth B."/>
            <person name="Shapiro H."/>
            <person name="Sukno S."/>
            <person name="Tamayo-Ramos J.A."/>
            <person name="Tisch D."/>
            <person name="Wiest A."/>
            <person name="Wilkinson H.H."/>
            <person name="Zhang M."/>
            <person name="Coutinho P.M."/>
            <person name="Kenerley C.M."/>
            <person name="Monte E."/>
            <person name="Baker S.E."/>
            <person name="Grigoriev I.V."/>
        </authorList>
    </citation>
    <scope>NUCLEOTIDE SEQUENCE [LARGE SCALE GENOMIC DNA]</scope>
    <source>
        <strain evidence="3">ATCC 20476 / IMI 206040</strain>
    </source>
</reference>
<dbReference type="HOGENOM" id="CLU_1454613_0_0_1"/>
<organism evidence="2 3">
    <name type="scientific">Hypocrea atroviridis (strain ATCC 20476 / IMI 206040)</name>
    <name type="common">Trichoderma atroviride</name>
    <dbReference type="NCBI Taxonomy" id="452589"/>
    <lineage>
        <taxon>Eukaryota</taxon>
        <taxon>Fungi</taxon>
        <taxon>Dikarya</taxon>
        <taxon>Ascomycota</taxon>
        <taxon>Pezizomycotina</taxon>
        <taxon>Sordariomycetes</taxon>
        <taxon>Hypocreomycetidae</taxon>
        <taxon>Hypocreales</taxon>
        <taxon>Hypocreaceae</taxon>
        <taxon>Trichoderma</taxon>
    </lineage>
</organism>
<name>G9PAE0_HYPAI</name>
<evidence type="ECO:0000313" key="2">
    <source>
        <dbReference type="EMBL" id="EHK39975.1"/>
    </source>
</evidence>
<dbReference type="OrthoDB" id="10607551at2759"/>
<protein>
    <submittedName>
        <fullName evidence="2">Uncharacterized protein</fullName>
    </submittedName>
</protein>
<proteinExistence type="predicted"/>
<gene>
    <name evidence="2" type="ORF">TRIATDRAFT_287714</name>
</gene>
<dbReference type="EMBL" id="ABDG02000028">
    <property type="protein sequence ID" value="EHK39975.1"/>
    <property type="molecule type" value="Genomic_DNA"/>
</dbReference>
<accession>G9PAE0</accession>